<keyword evidence="12" id="KW-0238">DNA-binding</keyword>
<comment type="subunit">
    <text evidence="4">Homodimer.</text>
</comment>
<feature type="binding site" evidence="14">
    <location>
        <position position="140"/>
    </location>
    <ligand>
        <name>Zn(2+)</name>
        <dbReference type="ChEBI" id="CHEBI:29105"/>
    </ligand>
</feature>
<comment type="cofactor">
    <cofactor evidence="14">
        <name>Zn(2+)</name>
        <dbReference type="ChEBI" id="CHEBI:29105"/>
    </cofactor>
    <text evidence="14">Binds 1 zinc ion per subunit.</text>
</comment>
<dbReference type="Proteomes" id="UP000476338">
    <property type="component" value="Unassembled WGS sequence"/>
</dbReference>
<comment type="function">
    <text evidence="1">Acts as a global negative controlling element, employing Fe(2+) as a cofactor to bind the operator of the repressed genes.</text>
</comment>
<dbReference type="GO" id="GO:0045892">
    <property type="term" value="P:negative regulation of DNA-templated transcription"/>
    <property type="evidence" value="ECO:0007669"/>
    <property type="project" value="TreeGrafter"/>
</dbReference>
<proteinExistence type="inferred from homology"/>
<dbReference type="PANTHER" id="PTHR33202">
    <property type="entry name" value="ZINC UPTAKE REGULATION PROTEIN"/>
    <property type="match status" value="1"/>
</dbReference>
<feature type="binding site" evidence="14">
    <location>
        <position position="97"/>
    </location>
    <ligand>
        <name>Zn(2+)</name>
        <dbReference type="ChEBI" id="CHEBI:29105"/>
    </ligand>
</feature>
<dbReference type="SUPFAM" id="SSF46785">
    <property type="entry name" value="Winged helix' DNA-binding domain"/>
    <property type="match status" value="1"/>
</dbReference>
<dbReference type="InterPro" id="IPR036388">
    <property type="entry name" value="WH-like_DNA-bd_sf"/>
</dbReference>
<keyword evidence="13" id="KW-0804">Transcription</keyword>
<dbReference type="EMBL" id="VWSJ01000023">
    <property type="protein sequence ID" value="MSN96687.1"/>
    <property type="molecule type" value="Genomic_DNA"/>
</dbReference>
<sequence>MSEDKIFSSFLNIILSRNSKNSTPRERILKILFYNKHISVNEIQKIYKNLHKKSVNISTIYQTLNLLQSYNFLTTIKHSKTNKYEININLNHDHIICSKCGKIVEFRDDDLQDLEIQISQKYNFLVEGHILLLDGICFECLNKN</sequence>
<dbReference type="InterPro" id="IPR043135">
    <property type="entry name" value="Fur_C"/>
</dbReference>
<evidence type="ECO:0000256" key="6">
    <source>
        <dbReference type="ARBA" id="ARBA00022490"/>
    </source>
</evidence>
<evidence type="ECO:0000256" key="13">
    <source>
        <dbReference type="ARBA" id="ARBA00023163"/>
    </source>
</evidence>
<evidence type="ECO:0000256" key="1">
    <source>
        <dbReference type="ARBA" id="ARBA00002997"/>
    </source>
</evidence>
<feature type="binding site" evidence="14">
    <location>
        <position position="137"/>
    </location>
    <ligand>
        <name>Zn(2+)</name>
        <dbReference type="ChEBI" id="CHEBI:29105"/>
    </ligand>
</feature>
<evidence type="ECO:0000256" key="14">
    <source>
        <dbReference type="PIRSR" id="PIRSR602481-1"/>
    </source>
</evidence>
<keyword evidence="10 15" id="KW-0408">Iron</keyword>
<evidence type="ECO:0000256" key="12">
    <source>
        <dbReference type="ARBA" id="ARBA00023125"/>
    </source>
</evidence>
<evidence type="ECO:0000256" key="9">
    <source>
        <dbReference type="ARBA" id="ARBA00022833"/>
    </source>
</evidence>
<keyword evidence="11" id="KW-0805">Transcription regulation</keyword>
<keyword evidence="6" id="KW-0963">Cytoplasm</keyword>
<evidence type="ECO:0000256" key="3">
    <source>
        <dbReference type="ARBA" id="ARBA00007957"/>
    </source>
</evidence>
<dbReference type="Gene3D" id="3.30.1490.190">
    <property type="match status" value="1"/>
</dbReference>
<evidence type="ECO:0000256" key="10">
    <source>
        <dbReference type="ARBA" id="ARBA00023004"/>
    </source>
</evidence>
<dbReference type="PANTHER" id="PTHR33202:SF2">
    <property type="entry name" value="FERRIC UPTAKE REGULATION PROTEIN"/>
    <property type="match status" value="1"/>
</dbReference>
<dbReference type="GO" id="GO:0003700">
    <property type="term" value="F:DNA-binding transcription factor activity"/>
    <property type="evidence" value="ECO:0007669"/>
    <property type="project" value="InterPro"/>
</dbReference>
<keyword evidence="8 14" id="KW-0479">Metal-binding</keyword>
<dbReference type="CDD" id="cd07153">
    <property type="entry name" value="Fur_like"/>
    <property type="match status" value="1"/>
</dbReference>
<dbReference type="GO" id="GO:0005829">
    <property type="term" value="C:cytosol"/>
    <property type="evidence" value="ECO:0007669"/>
    <property type="project" value="TreeGrafter"/>
</dbReference>
<evidence type="ECO:0000256" key="2">
    <source>
        <dbReference type="ARBA" id="ARBA00004496"/>
    </source>
</evidence>
<feature type="binding site" evidence="15">
    <location>
        <position position="93"/>
    </location>
    <ligand>
        <name>Fe cation</name>
        <dbReference type="ChEBI" id="CHEBI:24875"/>
    </ligand>
</feature>
<dbReference type="GO" id="GO:1900376">
    <property type="term" value="P:regulation of secondary metabolite biosynthetic process"/>
    <property type="evidence" value="ECO:0007669"/>
    <property type="project" value="TreeGrafter"/>
</dbReference>
<keyword evidence="17" id="KW-1185">Reference proteome</keyword>
<dbReference type="InterPro" id="IPR002481">
    <property type="entry name" value="FUR"/>
</dbReference>
<comment type="subcellular location">
    <subcellularLocation>
        <location evidence="2">Cytoplasm</location>
    </subcellularLocation>
</comment>
<keyword evidence="7" id="KW-0678">Repressor</keyword>
<reference evidence="16 17" key="2">
    <citation type="submission" date="2020-03" db="EMBL/GenBank/DDBJ databases">
        <title>Campylobacter portucalensis sp. nov., a new species of Campylobacter isolated from the reproductive tract of bulls.</title>
        <authorList>
            <person name="Silva M.F."/>
            <person name="Pereira G."/>
            <person name="Carneiro C."/>
            <person name="Hemphill A."/>
            <person name="Mateus L."/>
            <person name="Lopes-Da-Costa L."/>
            <person name="Silva E."/>
        </authorList>
    </citation>
    <scope>NUCLEOTIDE SEQUENCE [LARGE SCALE GENOMIC DNA]</scope>
    <source>
        <strain evidence="16 17">FMV-PI01</strain>
    </source>
</reference>
<feature type="binding site" evidence="14">
    <location>
        <position position="100"/>
    </location>
    <ligand>
        <name>Zn(2+)</name>
        <dbReference type="ChEBI" id="CHEBI:29105"/>
    </ligand>
</feature>
<comment type="caution">
    <text evidence="16">The sequence shown here is derived from an EMBL/GenBank/DDBJ whole genome shotgun (WGS) entry which is preliminary data.</text>
</comment>
<evidence type="ECO:0000313" key="17">
    <source>
        <dbReference type="Proteomes" id="UP000476338"/>
    </source>
</evidence>
<evidence type="ECO:0000256" key="11">
    <source>
        <dbReference type="ARBA" id="ARBA00023015"/>
    </source>
</evidence>
<evidence type="ECO:0000256" key="7">
    <source>
        <dbReference type="ARBA" id="ARBA00022491"/>
    </source>
</evidence>
<reference evidence="16 17" key="1">
    <citation type="submission" date="2019-09" db="EMBL/GenBank/DDBJ databases">
        <authorList>
            <person name="Silva M."/>
            <person name="Pereira G."/>
            <person name="Lopes-Da-Costa L."/>
            <person name="Silva E."/>
        </authorList>
    </citation>
    <scope>NUCLEOTIDE SEQUENCE [LARGE SCALE GENOMIC DNA]</scope>
    <source>
        <strain evidence="16 17">FMV-PI01</strain>
    </source>
</reference>
<dbReference type="InterPro" id="IPR036390">
    <property type="entry name" value="WH_DNA-bd_sf"/>
</dbReference>
<feature type="binding site" evidence="15">
    <location>
        <position position="129"/>
    </location>
    <ligand>
        <name>Fe cation</name>
        <dbReference type="ChEBI" id="CHEBI:24875"/>
    </ligand>
</feature>
<name>A0A6L5WKC0_9BACT</name>
<evidence type="ECO:0000313" key="16">
    <source>
        <dbReference type="EMBL" id="MSN96687.1"/>
    </source>
</evidence>
<evidence type="ECO:0000256" key="15">
    <source>
        <dbReference type="PIRSR" id="PIRSR602481-2"/>
    </source>
</evidence>
<dbReference type="Pfam" id="PF01475">
    <property type="entry name" value="FUR"/>
    <property type="match status" value="1"/>
</dbReference>
<dbReference type="AlphaFoldDB" id="A0A6L5WKC0"/>
<evidence type="ECO:0000256" key="4">
    <source>
        <dbReference type="ARBA" id="ARBA00011738"/>
    </source>
</evidence>
<dbReference type="RefSeq" id="WP_154570954.1">
    <property type="nucleotide sequence ID" value="NZ_VWSJ01000023.1"/>
</dbReference>
<evidence type="ECO:0000256" key="5">
    <source>
        <dbReference type="ARBA" id="ARBA00020910"/>
    </source>
</evidence>
<keyword evidence="9 14" id="KW-0862">Zinc</keyword>
<accession>A0A6L5WKC0</accession>
<evidence type="ECO:0000256" key="8">
    <source>
        <dbReference type="ARBA" id="ARBA00022723"/>
    </source>
</evidence>
<dbReference type="GO" id="GO:0008270">
    <property type="term" value="F:zinc ion binding"/>
    <property type="evidence" value="ECO:0007669"/>
    <property type="project" value="TreeGrafter"/>
</dbReference>
<dbReference type="Gene3D" id="1.10.10.10">
    <property type="entry name" value="Winged helix-like DNA-binding domain superfamily/Winged helix DNA-binding domain"/>
    <property type="match status" value="1"/>
</dbReference>
<dbReference type="GO" id="GO:0000976">
    <property type="term" value="F:transcription cis-regulatory region binding"/>
    <property type="evidence" value="ECO:0007669"/>
    <property type="project" value="TreeGrafter"/>
</dbReference>
<comment type="cofactor">
    <cofactor evidence="15">
        <name>Mn(2+)</name>
        <dbReference type="ChEBI" id="CHEBI:29035"/>
    </cofactor>
    <cofactor evidence="15">
        <name>Fe(2+)</name>
        <dbReference type="ChEBI" id="CHEBI:29033"/>
    </cofactor>
    <text evidence="15">Binds 1 Mn(2+) or Fe(2+) ion per subunit.</text>
</comment>
<gene>
    <name evidence="16" type="ORF">F1B92_05855</name>
</gene>
<protein>
    <recommendedName>
        <fullName evidence="5">Ferric uptake regulation protein</fullName>
    </recommendedName>
</protein>
<comment type="similarity">
    <text evidence="3">Belongs to the Fur family.</text>
</comment>
<organism evidence="16 17">
    <name type="scientific">Campylobacter portucalensis</name>
    <dbReference type="NCBI Taxonomy" id="2608384"/>
    <lineage>
        <taxon>Bacteria</taxon>
        <taxon>Pseudomonadati</taxon>
        <taxon>Campylobacterota</taxon>
        <taxon>Epsilonproteobacteria</taxon>
        <taxon>Campylobacterales</taxon>
        <taxon>Campylobacteraceae</taxon>
        <taxon>Campylobacter</taxon>
    </lineage>
</organism>